<dbReference type="Proteomes" id="UP001302249">
    <property type="component" value="Chromosome"/>
</dbReference>
<gene>
    <name evidence="1" type="ORF">RPR59_11300</name>
</gene>
<keyword evidence="2" id="KW-1185">Reference proteome</keyword>
<dbReference type="EMBL" id="CP135076">
    <property type="protein sequence ID" value="WNO53038.1"/>
    <property type="molecule type" value="Genomic_DNA"/>
</dbReference>
<dbReference type="NCBIfam" id="TIGR04353">
    <property type="entry name" value="PqqD_rel_X"/>
    <property type="match status" value="1"/>
</dbReference>
<sequence>MDGFDRFRAPPPDMLVMRPLDSMVAIFHRPSGRTHVVASPVPEILESLGPDPTDVATLLARLSERFDLAAGDREALLARLGELEAAGLVERL</sequence>
<name>A0ABZ0B6N6_9SPHN</name>
<evidence type="ECO:0000313" key="2">
    <source>
        <dbReference type="Proteomes" id="UP001302249"/>
    </source>
</evidence>
<accession>A0ABZ0B6N6</accession>
<dbReference type="RefSeq" id="WP_313914095.1">
    <property type="nucleotide sequence ID" value="NZ_CP135076.1"/>
</dbReference>
<organism evidence="1 2">
    <name type="scientific">Stakelama saccharophila</name>
    <dbReference type="NCBI Taxonomy" id="3075605"/>
    <lineage>
        <taxon>Bacteria</taxon>
        <taxon>Pseudomonadati</taxon>
        <taxon>Pseudomonadota</taxon>
        <taxon>Alphaproteobacteria</taxon>
        <taxon>Sphingomonadales</taxon>
        <taxon>Sphingomonadaceae</taxon>
        <taxon>Stakelama</taxon>
    </lineage>
</organism>
<evidence type="ECO:0000313" key="1">
    <source>
        <dbReference type="EMBL" id="WNO53038.1"/>
    </source>
</evidence>
<proteinExistence type="predicted"/>
<reference evidence="1 2" key="1">
    <citation type="submission" date="2023-09" db="EMBL/GenBank/DDBJ databases">
        <authorList>
            <person name="Rey-Velasco X."/>
        </authorList>
    </citation>
    <scope>NUCLEOTIDE SEQUENCE [LARGE SCALE GENOMIC DNA]</scope>
    <source>
        <strain evidence="1 2">W311</strain>
    </source>
</reference>
<protein>
    <submittedName>
        <fullName evidence="1">HPr-rel-A system PqqD family peptide chaperone</fullName>
    </submittedName>
</protein>
<dbReference type="InterPro" id="IPR027599">
    <property type="entry name" value="PqqD-rel_X"/>
</dbReference>